<dbReference type="InterPro" id="IPR029045">
    <property type="entry name" value="ClpP/crotonase-like_dom_sf"/>
</dbReference>
<dbReference type="SUPFAM" id="SSF52096">
    <property type="entry name" value="ClpP/crotonase"/>
    <property type="match status" value="1"/>
</dbReference>
<evidence type="ECO:0000313" key="3">
    <source>
        <dbReference type="EMBL" id="HJE52209.1"/>
    </source>
</evidence>
<dbReference type="PANTHER" id="PTHR43842:SF2">
    <property type="entry name" value="PROPIONYL-COA CARBOXYLASE BETA CHAIN, MITOCHONDRIAL"/>
    <property type="match status" value="1"/>
</dbReference>
<dbReference type="InterPro" id="IPR051047">
    <property type="entry name" value="AccD/PCCB"/>
</dbReference>
<dbReference type="PANTHER" id="PTHR43842">
    <property type="entry name" value="PROPIONYL-COA CARBOXYLASE BETA CHAIN"/>
    <property type="match status" value="1"/>
</dbReference>
<dbReference type="Pfam" id="PF01039">
    <property type="entry name" value="Carboxyl_trans"/>
    <property type="match status" value="1"/>
</dbReference>
<dbReference type="AlphaFoldDB" id="A0A921ER27"/>
<proteinExistence type="predicted"/>
<reference evidence="3" key="1">
    <citation type="journal article" date="2021" name="PeerJ">
        <title>Extensive microbial diversity within the chicken gut microbiome revealed by metagenomics and culture.</title>
        <authorList>
            <person name="Gilroy R."/>
            <person name="Ravi A."/>
            <person name="Getino M."/>
            <person name="Pursley I."/>
            <person name="Horton D.L."/>
            <person name="Alikhan N.F."/>
            <person name="Baker D."/>
            <person name="Gharbi K."/>
            <person name="Hall N."/>
            <person name="Watson M."/>
            <person name="Adriaenssens E.M."/>
            <person name="Foster-Nyarko E."/>
            <person name="Jarju S."/>
            <person name="Secka A."/>
            <person name="Antonio M."/>
            <person name="Oren A."/>
            <person name="Chaudhuri R.R."/>
            <person name="La Ragione R."/>
            <person name="Hildebrand F."/>
            <person name="Pallen M.J."/>
        </authorList>
    </citation>
    <scope>NUCLEOTIDE SEQUENCE</scope>
    <source>
        <strain evidence="3">ChiGjej3B3-7470</strain>
    </source>
</reference>
<dbReference type="PROSITE" id="PS50980">
    <property type="entry name" value="COA_CT_NTER"/>
    <property type="match status" value="1"/>
</dbReference>
<reference evidence="3" key="2">
    <citation type="submission" date="2021-09" db="EMBL/GenBank/DDBJ databases">
        <authorList>
            <person name="Gilroy R."/>
        </authorList>
    </citation>
    <scope>NUCLEOTIDE SEQUENCE</scope>
    <source>
        <strain evidence="3">ChiGjej3B3-7470</strain>
    </source>
</reference>
<feature type="domain" description="CoA carboxyltransferase N-terminal" evidence="2">
    <location>
        <begin position="7"/>
        <end position="168"/>
    </location>
</feature>
<accession>A0A921ER27</accession>
<comment type="caution">
    <text evidence="3">The sequence shown here is derived from an EMBL/GenBank/DDBJ whole genome shotgun (WGS) entry which is preliminary data.</text>
</comment>
<dbReference type="InterPro" id="IPR011762">
    <property type="entry name" value="COA_CT_N"/>
</dbReference>
<feature type="region of interest" description="Disordered" evidence="1">
    <location>
        <begin position="15"/>
        <end position="43"/>
    </location>
</feature>
<dbReference type="InterPro" id="IPR034733">
    <property type="entry name" value="AcCoA_carboxyl_beta"/>
</dbReference>
<dbReference type="GO" id="GO:0004658">
    <property type="term" value="F:propionyl-CoA carboxylase activity"/>
    <property type="evidence" value="ECO:0007669"/>
    <property type="project" value="TreeGrafter"/>
</dbReference>
<name>A0A921ER27_9ACTN</name>
<protein>
    <submittedName>
        <fullName evidence="3">Acyl-CoA carboxylase subunit beta</fullName>
    </submittedName>
</protein>
<evidence type="ECO:0000259" key="2">
    <source>
        <dbReference type="PROSITE" id="PS50980"/>
    </source>
</evidence>
<sequence length="168" mass="17854">MAKEHTMAERLAQLEERRAKVEAGGGEDKLEKQRAKGKMTARDRVSALVDEGSFQETGAFRRNRTTTFGMDKADMPADGVVTGSGYVLGRPVHIASQDFTVMGGSAGEAHSIKVTEALEASLQTGTPFVFINDSGGARVQEGIDSLSGYGKVFYANVLLSGAVPQISI</sequence>
<dbReference type="EMBL" id="DYZF01000244">
    <property type="protein sequence ID" value="HJE52209.1"/>
    <property type="molecule type" value="Genomic_DNA"/>
</dbReference>
<dbReference type="Gene3D" id="3.90.226.10">
    <property type="entry name" value="2-enoyl-CoA Hydratase, Chain A, domain 1"/>
    <property type="match status" value="1"/>
</dbReference>
<dbReference type="Proteomes" id="UP000712713">
    <property type="component" value="Unassembled WGS sequence"/>
</dbReference>
<gene>
    <name evidence="3" type="ORF">K8V15_09610</name>
</gene>
<feature type="non-terminal residue" evidence="3">
    <location>
        <position position="168"/>
    </location>
</feature>
<evidence type="ECO:0000256" key="1">
    <source>
        <dbReference type="SAM" id="MobiDB-lite"/>
    </source>
</evidence>
<evidence type="ECO:0000313" key="4">
    <source>
        <dbReference type="Proteomes" id="UP000712713"/>
    </source>
</evidence>
<dbReference type="GO" id="GO:0009317">
    <property type="term" value="C:acetyl-CoA carboxylase complex"/>
    <property type="evidence" value="ECO:0007669"/>
    <property type="project" value="TreeGrafter"/>
</dbReference>
<organism evidence="3 4">
    <name type="scientific">Tessaracoccus flavescens</name>
    <dbReference type="NCBI Taxonomy" id="399497"/>
    <lineage>
        <taxon>Bacteria</taxon>
        <taxon>Bacillati</taxon>
        <taxon>Actinomycetota</taxon>
        <taxon>Actinomycetes</taxon>
        <taxon>Propionibacteriales</taxon>
        <taxon>Propionibacteriaceae</taxon>
        <taxon>Tessaracoccus</taxon>
    </lineage>
</organism>